<feature type="transmembrane region" description="Helical" evidence="4">
    <location>
        <begin position="6"/>
        <end position="24"/>
    </location>
</feature>
<proteinExistence type="inferred from homology"/>
<dbReference type="EMBL" id="MTYJ01000286">
    <property type="protein sequence ID" value="OWA52787.1"/>
    <property type="molecule type" value="Genomic_DNA"/>
</dbReference>
<evidence type="ECO:0000313" key="6">
    <source>
        <dbReference type="EMBL" id="OWA52787.1"/>
    </source>
</evidence>
<dbReference type="InterPro" id="IPR027417">
    <property type="entry name" value="P-loop_NTPase"/>
</dbReference>
<dbReference type="InterPro" id="IPR030386">
    <property type="entry name" value="G_GB1_RHD3_dom"/>
</dbReference>
<evidence type="ECO:0000256" key="4">
    <source>
        <dbReference type="SAM" id="Phobius"/>
    </source>
</evidence>
<gene>
    <name evidence="6" type="ORF">BV898_17229</name>
</gene>
<evidence type="ECO:0000256" key="2">
    <source>
        <dbReference type="ARBA" id="ARBA00023134"/>
    </source>
</evidence>
<dbReference type="Gene3D" id="3.40.50.300">
    <property type="entry name" value="P-loop containing nucleotide triphosphate hydrolases"/>
    <property type="match status" value="1"/>
</dbReference>
<protein>
    <recommendedName>
        <fullName evidence="5">GB1/RHD3-type G domain-containing protein</fullName>
    </recommendedName>
</protein>
<keyword evidence="2" id="KW-0342">GTP-binding</keyword>
<comment type="caution">
    <text evidence="6">The sequence shown here is derived from an EMBL/GenBank/DDBJ whole genome shotgun (WGS) entry which is preliminary data.</text>
</comment>
<evidence type="ECO:0000259" key="5">
    <source>
        <dbReference type="PROSITE" id="PS51715"/>
    </source>
</evidence>
<evidence type="ECO:0000256" key="1">
    <source>
        <dbReference type="ARBA" id="ARBA00022741"/>
    </source>
</evidence>
<comment type="similarity">
    <text evidence="3">Belongs to the TRAFAC class dynamin-like GTPase superfamily. GB1/RHD3 GTPase family.</text>
</comment>
<reference evidence="7" key="1">
    <citation type="submission" date="2017-01" db="EMBL/GenBank/DDBJ databases">
        <title>Comparative genomics of anhydrobiosis in the tardigrade Hypsibius dujardini.</title>
        <authorList>
            <person name="Yoshida Y."/>
            <person name="Koutsovoulos G."/>
            <person name="Laetsch D."/>
            <person name="Stevens L."/>
            <person name="Kumar S."/>
            <person name="Horikawa D."/>
            <person name="Ishino K."/>
            <person name="Komine S."/>
            <person name="Tomita M."/>
            <person name="Blaxter M."/>
            <person name="Arakawa K."/>
        </authorList>
    </citation>
    <scope>NUCLEOTIDE SEQUENCE [LARGE SCALE GENOMIC DNA]</scope>
    <source>
        <strain evidence="7">Z151</strain>
    </source>
</reference>
<dbReference type="PROSITE" id="PS51715">
    <property type="entry name" value="G_GB1_RHD3"/>
    <property type="match status" value="1"/>
</dbReference>
<dbReference type="OrthoDB" id="2135133at2759"/>
<dbReference type="SUPFAM" id="SSF52540">
    <property type="entry name" value="P-loop containing nucleoside triphosphate hydrolases"/>
    <property type="match status" value="1"/>
</dbReference>
<feature type="domain" description="GB1/RHD3-type G" evidence="5">
    <location>
        <begin position="91"/>
        <end position="266"/>
    </location>
</feature>
<keyword evidence="7" id="KW-1185">Reference proteome</keyword>
<keyword evidence="1" id="KW-0547">Nucleotide-binding</keyword>
<keyword evidence="4" id="KW-0472">Membrane</keyword>
<dbReference type="GO" id="GO:0003924">
    <property type="term" value="F:GTPase activity"/>
    <property type="evidence" value="ECO:0007669"/>
    <property type="project" value="InterPro"/>
</dbReference>
<evidence type="ECO:0000313" key="7">
    <source>
        <dbReference type="Proteomes" id="UP000192578"/>
    </source>
</evidence>
<dbReference type="AlphaFoldDB" id="A0A9X6NEZ5"/>
<organism evidence="6 7">
    <name type="scientific">Hypsibius exemplaris</name>
    <name type="common">Freshwater tardigrade</name>
    <dbReference type="NCBI Taxonomy" id="2072580"/>
    <lineage>
        <taxon>Eukaryota</taxon>
        <taxon>Metazoa</taxon>
        <taxon>Ecdysozoa</taxon>
        <taxon>Tardigrada</taxon>
        <taxon>Eutardigrada</taxon>
        <taxon>Parachela</taxon>
        <taxon>Hypsibioidea</taxon>
        <taxon>Hypsibiidae</taxon>
        <taxon>Hypsibius</taxon>
    </lineage>
</organism>
<accession>A0A9X6NEZ5</accession>
<dbReference type="Pfam" id="PF02263">
    <property type="entry name" value="GBP"/>
    <property type="match status" value="1"/>
</dbReference>
<name>A0A9X6NEZ5_HYPEX</name>
<sequence>MSHCKYFHHVYLNIWISFLVGLFVQHGRCAPEGLLSQRLGRYPRSSEACWCPDRRTVTSTYQIAKLTSGGHLQFLNFQRFLNSLTSPDVRSREVAIIGIVGAARSGKSTILNILHRYLTCKTNSDFRANYADMNPASWLYEYPTVNAQCSRLFPTSPHQDLCTKGVWITAQPYLTTSNKAIFLLDTQGLFTNQINGSAVDSGLFYTASLLSSTLIVNVVNHLDTQLSNLFAALMLRIRSVVGTTTELADKVPASTKLFQQLLFLIRNYQFQNQTGEEYLENYAKKNPDSALNELERSFERVEASLLPSIASNPGNIIFLPGQLNQAFEKSCSALFYDNFSPQNVQPKTVFGARMNGAELSARFHQFHMLLKKGQVPTVEDVYQKVQLVIAQEEAAKAFQIYETKMLAALHVLGPGPSEQQINELDVKIRKMLREHRAAKIQYLNSAIEREFTRVFQAKVRPFMVVQLEKARTDREKIHYEDYNRKIESRMVSPKVPADDEYISEDEVWRTLFKFKAVKALVGVAVTLIALYFIYSMFICFCRARVTVPAATV</sequence>
<feature type="transmembrane region" description="Helical" evidence="4">
    <location>
        <begin position="519"/>
        <end position="537"/>
    </location>
</feature>
<dbReference type="PANTHER" id="PTHR10751">
    <property type="entry name" value="GUANYLATE BINDING PROTEIN"/>
    <property type="match status" value="1"/>
</dbReference>
<dbReference type="Proteomes" id="UP000192578">
    <property type="component" value="Unassembled WGS sequence"/>
</dbReference>
<keyword evidence="4" id="KW-0812">Transmembrane</keyword>
<evidence type="ECO:0000256" key="3">
    <source>
        <dbReference type="PROSITE-ProRule" id="PRU01052"/>
    </source>
</evidence>
<keyword evidence="4" id="KW-1133">Transmembrane helix</keyword>
<dbReference type="GO" id="GO:0005525">
    <property type="term" value="F:GTP binding"/>
    <property type="evidence" value="ECO:0007669"/>
    <property type="project" value="UniProtKB-KW"/>
</dbReference>
<dbReference type="InterPro" id="IPR015894">
    <property type="entry name" value="Guanylate-bd_N"/>
</dbReference>